<dbReference type="EMBL" id="CP101751">
    <property type="protein sequence ID" value="UUC46902.1"/>
    <property type="molecule type" value="Genomic_DNA"/>
</dbReference>
<feature type="transmembrane region" description="Helical" evidence="1">
    <location>
        <begin position="40"/>
        <end position="59"/>
    </location>
</feature>
<reference evidence="2" key="1">
    <citation type="submission" date="2022-07" db="EMBL/GenBank/DDBJ databases">
        <title>Isolation, identification, and degradation of a PFOSA degrading strain from sewage treatment plant.</title>
        <authorList>
            <person name="Zhang L."/>
            <person name="Huo Y."/>
        </authorList>
    </citation>
    <scope>NUCLEOTIDE SEQUENCE</scope>
    <source>
        <strain evidence="2">C1</strain>
    </source>
</reference>
<gene>
    <name evidence="2" type="ORF">NOX80_06810</name>
</gene>
<organism evidence="2 3">
    <name type="scientific">Flavobacterium cerinum</name>
    <dbReference type="NCBI Taxonomy" id="2502784"/>
    <lineage>
        <taxon>Bacteria</taxon>
        <taxon>Pseudomonadati</taxon>
        <taxon>Bacteroidota</taxon>
        <taxon>Flavobacteriia</taxon>
        <taxon>Flavobacteriales</taxon>
        <taxon>Flavobacteriaceae</taxon>
        <taxon>Flavobacterium</taxon>
    </lineage>
</organism>
<accession>A0ABY5IVP3</accession>
<feature type="transmembrane region" description="Helical" evidence="1">
    <location>
        <begin position="65"/>
        <end position="85"/>
    </location>
</feature>
<keyword evidence="1" id="KW-0472">Membrane</keyword>
<name>A0ABY5IVP3_9FLAO</name>
<feature type="transmembrane region" description="Helical" evidence="1">
    <location>
        <begin position="120"/>
        <end position="140"/>
    </location>
</feature>
<keyword evidence="1" id="KW-1133">Transmembrane helix</keyword>
<evidence type="ECO:0000313" key="3">
    <source>
        <dbReference type="Proteomes" id="UP001059844"/>
    </source>
</evidence>
<keyword evidence="1" id="KW-0812">Transmembrane</keyword>
<evidence type="ECO:0008006" key="4">
    <source>
        <dbReference type="Google" id="ProtNLM"/>
    </source>
</evidence>
<dbReference type="RefSeq" id="WP_256552555.1">
    <property type="nucleotide sequence ID" value="NZ_CP101751.1"/>
</dbReference>
<feature type="transmembrane region" description="Helical" evidence="1">
    <location>
        <begin position="152"/>
        <end position="169"/>
    </location>
</feature>
<protein>
    <recommendedName>
        <fullName evidence="4">MFS transporter</fullName>
    </recommendedName>
</protein>
<sequence length="197" mass="22670">MKAFDNLKEIWQQQNTSALPDVTVIINKAKKEQQSMTKKIRIQVLILLLTIVFIAWLVNSIDFKMLTTYTGIGLMFAAIAGYSALRLVMVHKLQKTDLTASPQIAMVAIKQFYSFQQKVNTTYTLLYYIILNIAFGLYAYEIVQPLSTRTKVITLIIYTAWMLIAYFIIGKRQIRKEHANTESIITAITKIEENYDN</sequence>
<evidence type="ECO:0000256" key="1">
    <source>
        <dbReference type="SAM" id="Phobius"/>
    </source>
</evidence>
<keyword evidence="3" id="KW-1185">Reference proteome</keyword>
<dbReference type="Proteomes" id="UP001059844">
    <property type="component" value="Chromosome"/>
</dbReference>
<evidence type="ECO:0000313" key="2">
    <source>
        <dbReference type="EMBL" id="UUC46902.1"/>
    </source>
</evidence>
<proteinExistence type="predicted"/>